<dbReference type="GO" id="GO:0043161">
    <property type="term" value="P:proteasome-mediated ubiquitin-dependent protein catabolic process"/>
    <property type="evidence" value="ECO:0007669"/>
    <property type="project" value="TreeGrafter"/>
</dbReference>
<dbReference type="PROSITE" id="PS00299">
    <property type="entry name" value="UBIQUITIN_1"/>
    <property type="match status" value="1"/>
</dbReference>
<sequence>MEVIFELQGGNQFTIEVGYFDTVLEIKEKIQKYQAIPISKQTLLFNGNVLQDNHNVGQCEILENSHIQVIIVSHEPNKAKAMVGIDNLSMPKKIQVYIKTPTSKFHVPLKMDVNDTIGQLKEKIKEMEAVPIDQLVIHSNGIQLQDHKSLRDYEFLNNSELDVSFKGPKKLRITVLTRCGTKRIPVEVNESDNVGELRNELERLQKMILFPLPHEGYFFIYKQDVMDDDMSFRWHNVRPGDTIEIFNGTVTTMPMPTQPSRAR</sequence>
<dbReference type="Proteomes" id="UP000327013">
    <property type="component" value="Chromosome 1"/>
</dbReference>
<dbReference type="CDD" id="cd17039">
    <property type="entry name" value="Ubl_ubiquitin_like"/>
    <property type="match status" value="3"/>
</dbReference>
<dbReference type="OrthoDB" id="419317at2759"/>
<dbReference type="PANTHER" id="PTHR10621">
    <property type="entry name" value="UV EXCISION REPAIR PROTEIN RAD23"/>
    <property type="match status" value="1"/>
</dbReference>
<dbReference type="Pfam" id="PF00240">
    <property type="entry name" value="ubiquitin"/>
    <property type="match status" value="3"/>
</dbReference>
<dbReference type="Gene3D" id="3.10.20.90">
    <property type="entry name" value="Phosphatidylinositol 3-kinase Catalytic Subunit, Chain A, domain 1"/>
    <property type="match status" value="3"/>
</dbReference>
<feature type="domain" description="Ubiquitin-like" evidence="1">
    <location>
        <begin position="171"/>
        <end position="245"/>
    </location>
</feature>
<dbReference type="SUPFAM" id="SSF54236">
    <property type="entry name" value="Ubiquitin-like"/>
    <property type="match status" value="3"/>
</dbReference>
<keyword evidence="3" id="KW-1185">Reference proteome</keyword>
<dbReference type="EMBL" id="CM017321">
    <property type="protein sequence ID" value="KAE7995492.1"/>
    <property type="molecule type" value="Genomic_DNA"/>
</dbReference>
<dbReference type="InterPro" id="IPR029071">
    <property type="entry name" value="Ubiquitin-like_domsf"/>
</dbReference>
<accession>A0A5N6Q8E8</accession>
<gene>
    <name evidence="2" type="ORF">FH972_000276</name>
</gene>
<organism evidence="2 3">
    <name type="scientific">Carpinus fangiana</name>
    <dbReference type="NCBI Taxonomy" id="176857"/>
    <lineage>
        <taxon>Eukaryota</taxon>
        <taxon>Viridiplantae</taxon>
        <taxon>Streptophyta</taxon>
        <taxon>Embryophyta</taxon>
        <taxon>Tracheophyta</taxon>
        <taxon>Spermatophyta</taxon>
        <taxon>Magnoliopsida</taxon>
        <taxon>eudicotyledons</taxon>
        <taxon>Gunneridae</taxon>
        <taxon>Pentapetalae</taxon>
        <taxon>rosids</taxon>
        <taxon>fabids</taxon>
        <taxon>Fagales</taxon>
        <taxon>Betulaceae</taxon>
        <taxon>Carpinus</taxon>
    </lineage>
</organism>
<dbReference type="SMART" id="SM00213">
    <property type="entry name" value="UBQ"/>
    <property type="match status" value="3"/>
</dbReference>
<dbReference type="GO" id="GO:0005829">
    <property type="term" value="C:cytosol"/>
    <property type="evidence" value="ECO:0007669"/>
    <property type="project" value="TreeGrafter"/>
</dbReference>
<evidence type="ECO:0000313" key="3">
    <source>
        <dbReference type="Proteomes" id="UP000327013"/>
    </source>
</evidence>
<name>A0A5N6Q8E8_9ROSI</name>
<dbReference type="PANTHER" id="PTHR10621:SF38">
    <property type="entry name" value="UBIQUITIN DOMAIN-CONTAINING PROTEIN 7SL RNA1-RELATED"/>
    <property type="match status" value="1"/>
</dbReference>
<evidence type="ECO:0000313" key="2">
    <source>
        <dbReference type="EMBL" id="KAE7995492.1"/>
    </source>
</evidence>
<reference evidence="2 3" key="1">
    <citation type="submission" date="2019-06" db="EMBL/GenBank/DDBJ databases">
        <title>A chromosomal-level reference genome of Carpinus fangiana (Coryloideae, Betulaceae).</title>
        <authorList>
            <person name="Yang X."/>
            <person name="Wang Z."/>
            <person name="Zhang L."/>
            <person name="Hao G."/>
            <person name="Liu J."/>
            <person name="Yang Y."/>
        </authorList>
    </citation>
    <scope>NUCLEOTIDE SEQUENCE [LARGE SCALE GENOMIC DNA]</scope>
    <source>
        <strain evidence="2">Cfa_2016G</strain>
        <tissue evidence="2">Leaf</tissue>
    </source>
</reference>
<dbReference type="GO" id="GO:0031593">
    <property type="term" value="F:polyubiquitin modification-dependent protein binding"/>
    <property type="evidence" value="ECO:0007669"/>
    <property type="project" value="TreeGrafter"/>
</dbReference>
<dbReference type="AlphaFoldDB" id="A0A5N6Q8E8"/>
<dbReference type="FunFam" id="3.10.20.90:FF:000341">
    <property type="entry name" value="Ubiquitin-like superfamily protein"/>
    <property type="match status" value="1"/>
</dbReference>
<dbReference type="GO" id="GO:0043130">
    <property type="term" value="F:ubiquitin binding"/>
    <property type="evidence" value="ECO:0007669"/>
    <property type="project" value="TreeGrafter"/>
</dbReference>
<dbReference type="PROSITE" id="PS50053">
    <property type="entry name" value="UBIQUITIN_2"/>
    <property type="match status" value="3"/>
</dbReference>
<dbReference type="GO" id="GO:0005654">
    <property type="term" value="C:nucleoplasm"/>
    <property type="evidence" value="ECO:0007669"/>
    <property type="project" value="TreeGrafter"/>
</dbReference>
<dbReference type="GO" id="GO:0070628">
    <property type="term" value="F:proteasome binding"/>
    <property type="evidence" value="ECO:0007669"/>
    <property type="project" value="TreeGrafter"/>
</dbReference>
<feature type="domain" description="Ubiquitin-like" evidence="1">
    <location>
        <begin position="1"/>
        <end position="71"/>
    </location>
</feature>
<feature type="domain" description="Ubiquitin-like" evidence="1">
    <location>
        <begin position="94"/>
        <end position="166"/>
    </location>
</feature>
<dbReference type="InterPro" id="IPR019954">
    <property type="entry name" value="Ubiquitin_CS"/>
</dbReference>
<dbReference type="InterPro" id="IPR000626">
    <property type="entry name" value="Ubiquitin-like_dom"/>
</dbReference>
<evidence type="ECO:0000259" key="1">
    <source>
        <dbReference type="PROSITE" id="PS50053"/>
    </source>
</evidence>
<protein>
    <recommendedName>
        <fullName evidence="1">Ubiquitin-like domain-containing protein</fullName>
    </recommendedName>
</protein>
<proteinExistence type="predicted"/>